<dbReference type="EMBL" id="CP084930">
    <property type="protein sequence ID" value="USI72388.1"/>
    <property type="molecule type" value="Genomic_DNA"/>
</dbReference>
<sequence length="190" mass="20147">MIRILAGSIAGGIVMFVVSFLFWATPLAGIGYAHVDDQRSAAVQTALAQNLPATGRYVVPDTRSAAGTILYGRGPVATIDYNSHGFATNDGGALLGGLIQDMVVVLLFGLALVPILSRVTDFASRARVVIGIAAAAAVMIQLADPIYAHGSWRFALYALIADIAMLAAGALVLTRWFLPYATDRERTIRR</sequence>
<dbReference type="Proteomes" id="UP001056937">
    <property type="component" value="Chromosome 1"/>
</dbReference>
<accession>A0ABY4X654</accession>
<name>A0ABY4X654_9SPHN</name>
<reference evidence="2" key="1">
    <citation type="journal article" date="2022" name="Toxins">
        <title>Genomic Analysis of Sphingopyxis sp. USTB-05 for Biodegrading Cyanobacterial Hepatotoxins.</title>
        <authorList>
            <person name="Liu C."/>
            <person name="Xu Q."/>
            <person name="Zhao Z."/>
            <person name="Zhang H."/>
            <person name="Liu X."/>
            <person name="Yin C."/>
            <person name="Liu Y."/>
            <person name="Yan H."/>
        </authorList>
    </citation>
    <scope>NUCLEOTIDE SEQUENCE</scope>
    <source>
        <strain evidence="2">NBD5</strain>
    </source>
</reference>
<proteinExistence type="predicted"/>
<feature type="transmembrane region" description="Helical" evidence="1">
    <location>
        <begin position="12"/>
        <end position="33"/>
    </location>
</feature>
<gene>
    <name evidence="2" type="ORF">LHA26_13965</name>
</gene>
<keyword evidence="1" id="KW-0812">Transmembrane</keyword>
<feature type="transmembrane region" description="Helical" evidence="1">
    <location>
        <begin position="154"/>
        <end position="178"/>
    </location>
</feature>
<keyword evidence="3" id="KW-1185">Reference proteome</keyword>
<keyword evidence="1" id="KW-1133">Transmembrane helix</keyword>
<evidence type="ECO:0000313" key="3">
    <source>
        <dbReference type="Proteomes" id="UP001056937"/>
    </source>
</evidence>
<protein>
    <submittedName>
        <fullName evidence="2">Uncharacterized protein</fullName>
    </submittedName>
</protein>
<feature type="transmembrane region" description="Helical" evidence="1">
    <location>
        <begin position="128"/>
        <end position="148"/>
    </location>
</feature>
<organism evidence="2 3">
    <name type="scientific">Sphingomonas morindae</name>
    <dbReference type="NCBI Taxonomy" id="1541170"/>
    <lineage>
        <taxon>Bacteria</taxon>
        <taxon>Pseudomonadati</taxon>
        <taxon>Pseudomonadota</taxon>
        <taxon>Alphaproteobacteria</taxon>
        <taxon>Sphingomonadales</taxon>
        <taxon>Sphingomonadaceae</taxon>
        <taxon>Sphingomonas</taxon>
    </lineage>
</organism>
<feature type="transmembrane region" description="Helical" evidence="1">
    <location>
        <begin position="93"/>
        <end position="116"/>
    </location>
</feature>
<evidence type="ECO:0000256" key="1">
    <source>
        <dbReference type="SAM" id="Phobius"/>
    </source>
</evidence>
<evidence type="ECO:0000313" key="2">
    <source>
        <dbReference type="EMBL" id="USI72388.1"/>
    </source>
</evidence>
<keyword evidence="1" id="KW-0472">Membrane</keyword>
<dbReference type="RefSeq" id="WP_252166197.1">
    <property type="nucleotide sequence ID" value="NZ_CP084930.1"/>
</dbReference>